<evidence type="ECO:0000256" key="4">
    <source>
        <dbReference type="SAM" id="SignalP"/>
    </source>
</evidence>
<dbReference type="WBParaSite" id="Minc3s00693g16185">
    <property type="protein sequence ID" value="Minc3s00693g16185"/>
    <property type="gene ID" value="Minc3s00693g16185"/>
</dbReference>
<name>A0A914LPL1_MELIC</name>
<keyword evidence="3" id="KW-0812">Transmembrane</keyword>
<feature type="region of interest" description="Disordered" evidence="2">
    <location>
        <begin position="602"/>
        <end position="625"/>
    </location>
</feature>
<sequence>MLFILVLEILGIEELFTLEQIKQHSPLFFDNGFDSFKLKILPVHDTKKLLKLSDFSHVTNDAANINRTTQQFLDIATSQDVFDDPFDALLSIAPRNPISLRLCGCILKNLKLKNMYKLTLRVFSVFFIHSFYLFFFSSLYIHFSASDFYLLNPSSFGFTDQDCPVFSSNGSFLGIGMRKGIRTVENASSENQMSEAIVASVKKTPFHCVQMVSEKLKLLGTQFASRMKDTDWIRERVEGSLRGLFVATNHSEKRRIFEIYGLSATNLHTEFIQREGNTRISLFEYYTQQYAIDFEFPEWPLLINKYSIGPNNYGFRYFPMEVCSILDNQRVNSDQQDGQMIGEMIRKTAIPPAELKKQNALLKNSLHLDGSEYLNGLGIKCHKDPIEVVSRVLSPPELEFASRAKLVPKLPRCSWSDCNEYFFPATCNKWVALALFGAQQDAINMEQWTDFVKRFRSALSKNQMQFAEPQILVRQVTGADLKLIIQGFYEQGYEYILIAHPDGADQVHHAMKYIEQKTEVVTQGVKISTVKNVIFKDRFQTLANIIHKTNVKMGGLNYTVSISPQSDLLPIFGDSTLIVGIGSNHPGGGLAMRPGAVQTTALGTESDKNGNGKNGNGANGNSNEHVQRITVPSVVGFSANIGKNNHFEFVGDYCYQEANRDEKVSIIANIIKRCIVQFETFNNRFPTRLILYRDGSGEGSFQKILKYEVPLIHKAFNEHGISAKITLIVVNKMQFVRLYAKNIDERAKSPEQNILPGTVVDKDIVHPLWTEFYLNSHVALQGTSKTPRYNVLVDENNFSMDTLQLMTHSLCFGHQIVYSPTSLPTPVMVALEYAKRGRNNYNYWSNSGSGGNLNGGNNGANLQDHKQLTETLSYEKSVFLKHMRVNA</sequence>
<keyword evidence="7" id="KW-1185">Reference proteome</keyword>
<evidence type="ECO:0000256" key="2">
    <source>
        <dbReference type="SAM" id="MobiDB-lite"/>
    </source>
</evidence>
<dbReference type="AlphaFoldDB" id="A0A914LPL1"/>
<feature type="domain" description="PAZ" evidence="5">
    <location>
        <begin position="219"/>
        <end position="327"/>
    </location>
</feature>
<dbReference type="Proteomes" id="UP000887563">
    <property type="component" value="Unplaced"/>
</dbReference>
<feature type="signal peptide" evidence="4">
    <location>
        <begin position="1"/>
        <end position="17"/>
    </location>
</feature>
<dbReference type="InterPro" id="IPR003165">
    <property type="entry name" value="Piwi"/>
</dbReference>
<dbReference type="Gene3D" id="3.30.420.10">
    <property type="entry name" value="Ribonuclease H-like superfamily/Ribonuclease H"/>
    <property type="match status" value="1"/>
</dbReference>
<dbReference type="CDD" id="cd02846">
    <property type="entry name" value="PAZ_argonaute_like"/>
    <property type="match status" value="1"/>
</dbReference>
<comment type="similarity">
    <text evidence="1">Belongs to the argonaute family.</text>
</comment>
<evidence type="ECO:0000313" key="8">
    <source>
        <dbReference type="WBParaSite" id="Minc3s00693g16185"/>
    </source>
</evidence>
<dbReference type="SUPFAM" id="SSF101690">
    <property type="entry name" value="PAZ domain"/>
    <property type="match status" value="1"/>
</dbReference>
<evidence type="ECO:0000256" key="1">
    <source>
        <dbReference type="RuleBase" id="RU361178"/>
    </source>
</evidence>
<dbReference type="SMART" id="SM00950">
    <property type="entry name" value="Piwi"/>
    <property type="match status" value="1"/>
</dbReference>
<feature type="transmembrane region" description="Helical" evidence="3">
    <location>
        <begin position="118"/>
        <end position="143"/>
    </location>
</feature>
<dbReference type="PROSITE" id="PS50822">
    <property type="entry name" value="PIWI"/>
    <property type="match status" value="1"/>
</dbReference>
<evidence type="ECO:0000259" key="6">
    <source>
        <dbReference type="PROSITE" id="PS50822"/>
    </source>
</evidence>
<dbReference type="InterPro" id="IPR012337">
    <property type="entry name" value="RNaseH-like_sf"/>
</dbReference>
<dbReference type="SUPFAM" id="SSF53098">
    <property type="entry name" value="Ribonuclease H-like"/>
    <property type="match status" value="1"/>
</dbReference>
<keyword evidence="3" id="KW-1133">Transmembrane helix</keyword>
<dbReference type="GO" id="GO:0003723">
    <property type="term" value="F:RNA binding"/>
    <property type="evidence" value="ECO:0007669"/>
    <property type="project" value="InterPro"/>
</dbReference>
<dbReference type="InterPro" id="IPR036397">
    <property type="entry name" value="RNaseH_sf"/>
</dbReference>
<evidence type="ECO:0000259" key="5">
    <source>
        <dbReference type="PROSITE" id="PS50821"/>
    </source>
</evidence>
<accession>A0A914LPL1</accession>
<feature type="chain" id="PRO_5037135047" evidence="4">
    <location>
        <begin position="18"/>
        <end position="887"/>
    </location>
</feature>
<dbReference type="Gene3D" id="3.40.50.2300">
    <property type="match status" value="1"/>
</dbReference>
<dbReference type="SMART" id="SM00949">
    <property type="entry name" value="PAZ"/>
    <property type="match status" value="1"/>
</dbReference>
<evidence type="ECO:0000313" key="7">
    <source>
        <dbReference type="Proteomes" id="UP000887563"/>
    </source>
</evidence>
<keyword evidence="4" id="KW-0732">Signal</keyword>
<dbReference type="Pfam" id="PF02171">
    <property type="entry name" value="Piwi"/>
    <property type="match status" value="1"/>
</dbReference>
<dbReference type="InterPro" id="IPR036085">
    <property type="entry name" value="PAZ_dom_sf"/>
</dbReference>
<dbReference type="PANTHER" id="PTHR22891">
    <property type="entry name" value="EUKARYOTIC TRANSLATION INITIATION FACTOR 2C"/>
    <property type="match status" value="1"/>
</dbReference>
<keyword evidence="3" id="KW-0472">Membrane</keyword>
<evidence type="ECO:0000256" key="3">
    <source>
        <dbReference type="SAM" id="Phobius"/>
    </source>
</evidence>
<dbReference type="Gene3D" id="2.170.260.10">
    <property type="entry name" value="paz domain"/>
    <property type="match status" value="1"/>
</dbReference>
<proteinExistence type="inferred from homology"/>
<feature type="domain" description="Piwi" evidence="6">
    <location>
        <begin position="520"/>
        <end position="842"/>
    </location>
</feature>
<organism evidence="7 8">
    <name type="scientific">Meloidogyne incognita</name>
    <name type="common">Southern root-knot nematode worm</name>
    <name type="synonym">Oxyuris incognita</name>
    <dbReference type="NCBI Taxonomy" id="6306"/>
    <lineage>
        <taxon>Eukaryota</taxon>
        <taxon>Metazoa</taxon>
        <taxon>Ecdysozoa</taxon>
        <taxon>Nematoda</taxon>
        <taxon>Chromadorea</taxon>
        <taxon>Rhabditida</taxon>
        <taxon>Tylenchina</taxon>
        <taxon>Tylenchomorpha</taxon>
        <taxon>Tylenchoidea</taxon>
        <taxon>Meloidogynidae</taxon>
        <taxon>Meloidogyninae</taxon>
        <taxon>Meloidogyne</taxon>
        <taxon>Meloidogyne incognita group</taxon>
    </lineage>
</organism>
<dbReference type="InterPro" id="IPR003100">
    <property type="entry name" value="PAZ_dom"/>
</dbReference>
<dbReference type="Pfam" id="PF02170">
    <property type="entry name" value="PAZ"/>
    <property type="match status" value="1"/>
</dbReference>
<dbReference type="PROSITE" id="PS50821">
    <property type="entry name" value="PAZ"/>
    <property type="match status" value="1"/>
</dbReference>
<protein>
    <submittedName>
        <fullName evidence="8">Uncharacterized protein</fullName>
    </submittedName>
</protein>
<reference evidence="8" key="1">
    <citation type="submission" date="2022-11" db="UniProtKB">
        <authorList>
            <consortium name="WormBaseParasite"/>
        </authorList>
    </citation>
    <scope>IDENTIFICATION</scope>
</reference>